<dbReference type="GO" id="GO:0005576">
    <property type="term" value="C:extracellular region"/>
    <property type="evidence" value="ECO:0007669"/>
    <property type="project" value="UniProtKB-SubCell"/>
</dbReference>
<evidence type="ECO:0000313" key="5">
    <source>
        <dbReference type="EMBL" id="GBM19641.1"/>
    </source>
</evidence>
<evidence type="ECO:0000256" key="2">
    <source>
        <dbReference type="ARBA" id="ARBA00022525"/>
    </source>
</evidence>
<evidence type="ECO:0000256" key="4">
    <source>
        <dbReference type="ARBA" id="ARBA00023157"/>
    </source>
</evidence>
<name>A0A4Y2DSB7_ARAVE</name>
<keyword evidence="3" id="KW-0611">Plant defense</keyword>
<dbReference type="AlphaFoldDB" id="A0A4Y2DSB7"/>
<sequence>MCPDGNFCNGGACCPRSLSRLSYECCSVGCGFLGGCYLVPKKVQLDADSVIEIDIFIPPSEPRGMLSIESIDRDIFIPPSEQKDVSSIESIYDSSEKIPVVQMGSFKKVWKKVKDTVKDAIKEKVKEAVKDIIGDTVKETIKDTVKDKFKDTAKDKIKDKIKNTDHPIRKIN</sequence>
<keyword evidence="6" id="KW-1185">Reference proteome</keyword>
<reference evidence="5 6" key="1">
    <citation type="journal article" date="2019" name="Sci. Rep.">
        <title>Orb-weaving spider Araneus ventricosus genome elucidates the spidroin gene catalogue.</title>
        <authorList>
            <person name="Kono N."/>
            <person name="Nakamura H."/>
            <person name="Ohtoshi R."/>
            <person name="Moran D.A.P."/>
            <person name="Shinohara A."/>
            <person name="Yoshida Y."/>
            <person name="Fujiwara M."/>
            <person name="Mori M."/>
            <person name="Tomita M."/>
            <person name="Arakawa K."/>
        </authorList>
    </citation>
    <scope>NUCLEOTIDE SEQUENCE [LARGE SCALE GENOMIC DNA]</scope>
</reference>
<dbReference type="EMBL" id="BGPR01000427">
    <property type="protein sequence ID" value="GBM19641.1"/>
    <property type="molecule type" value="Genomic_DNA"/>
</dbReference>
<evidence type="ECO:0000313" key="6">
    <source>
        <dbReference type="Proteomes" id="UP000499080"/>
    </source>
</evidence>
<dbReference type="GO" id="GO:0006952">
    <property type="term" value="P:defense response"/>
    <property type="evidence" value="ECO:0007669"/>
    <property type="project" value="UniProtKB-KW"/>
</dbReference>
<proteinExistence type="predicted"/>
<evidence type="ECO:0000256" key="3">
    <source>
        <dbReference type="ARBA" id="ARBA00022821"/>
    </source>
</evidence>
<dbReference type="PROSITE" id="PS00271">
    <property type="entry name" value="THIONIN"/>
    <property type="match status" value="1"/>
</dbReference>
<dbReference type="InterPro" id="IPR001010">
    <property type="entry name" value="Thionin"/>
</dbReference>
<gene>
    <name evidence="5" type="ORF">AVEN_107309_1</name>
</gene>
<organism evidence="5 6">
    <name type="scientific">Araneus ventricosus</name>
    <name type="common">Orbweaver spider</name>
    <name type="synonym">Epeira ventricosa</name>
    <dbReference type="NCBI Taxonomy" id="182803"/>
    <lineage>
        <taxon>Eukaryota</taxon>
        <taxon>Metazoa</taxon>
        <taxon>Ecdysozoa</taxon>
        <taxon>Arthropoda</taxon>
        <taxon>Chelicerata</taxon>
        <taxon>Arachnida</taxon>
        <taxon>Araneae</taxon>
        <taxon>Araneomorphae</taxon>
        <taxon>Entelegynae</taxon>
        <taxon>Araneoidea</taxon>
        <taxon>Araneidae</taxon>
        <taxon>Araneus</taxon>
    </lineage>
</organism>
<dbReference type="Proteomes" id="UP000499080">
    <property type="component" value="Unassembled WGS sequence"/>
</dbReference>
<comment type="caution">
    <text evidence="5">The sequence shown here is derived from an EMBL/GenBank/DDBJ whole genome shotgun (WGS) entry which is preliminary data.</text>
</comment>
<accession>A0A4Y2DSB7</accession>
<comment type="subcellular location">
    <subcellularLocation>
        <location evidence="1">Secreted</location>
    </subcellularLocation>
</comment>
<keyword evidence="4" id="KW-1015">Disulfide bond</keyword>
<keyword evidence="2" id="KW-0964">Secreted</keyword>
<protein>
    <submittedName>
        <fullName evidence="5">Uncharacterized protein</fullName>
    </submittedName>
</protein>
<evidence type="ECO:0000256" key="1">
    <source>
        <dbReference type="ARBA" id="ARBA00004613"/>
    </source>
</evidence>